<name>A0AAD4IPJ8_PERFH</name>
<dbReference type="Proteomes" id="UP001190926">
    <property type="component" value="Unassembled WGS sequence"/>
</dbReference>
<dbReference type="GO" id="GO:0006353">
    <property type="term" value="P:DNA-templated transcription termination"/>
    <property type="evidence" value="ECO:0007669"/>
    <property type="project" value="UniProtKB-KW"/>
</dbReference>
<dbReference type="AlphaFoldDB" id="A0AAD4IPJ8"/>
<dbReference type="Gene3D" id="1.25.70.10">
    <property type="entry name" value="Transcription termination factor 3, mitochondrial"/>
    <property type="match status" value="1"/>
</dbReference>
<dbReference type="InterPro" id="IPR038538">
    <property type="entry name" value="MTERF_sf"/>
</dbReference>
<gene>
    <name evidence="4" type="ORF">C2S53_000837</name>
</gene>
<dbReference type="SMART" id="SM00733">
    <property type="entry name" value="Mterf"/>
    <property type="match status" value="6"/>
</dbReference>
<proteinExistence type="inferred from homology"/>
<accession>A0AAD4IPJ8</accession>
<comment type="caution">
    <text evidence="4">The sequence shown here is derived from an EMBL/GenBank/DDBJ whole genome shotgun (WGS) entry which is preliminary data.</text>
</comment>
<evidence type="ECO:0000256" key="1">
    <source>
        <dbReference type="ARBA" id="ARBA00007692"/>
    </source>
</evidence>
<dbReference type="PANTHER" id="PTHR13068:SF130">
    <property type="entry name" value="TRANSCRIPTION TERMINATION FACTOR MTERF6, CHLOROPLASTIC_MITOCHONDRIAL-LIKE"/>
    <property type="match status" value="1"/>
</dbReference>
<dbReference type="FunFam" id="1.25.70.10:FF:000001">
    <property type="entry name" value="Mitochondrial transcription termination factor-like"/>
    <property type="match status" value="1"/>
</dbReference>
<keyword evidence="3" id="KW-0809">Transit peptide</keyword>
<comment type="similarity">
    <text evidence="1">Belongs to the mTERF family.</text>
</comment>
<dbReference type="InterPro" id="IPR003690">
    <property type="entry name" value="MTERF"/>
</dbReference>
<evidence type="ECO:0000256" key="2">
    <source>
        <dbReference type="ARBA" id="ARBA00022472"/>
    </source>
</evidence>
<keyword evidence="2" id="KW-0805">Transcription regulation</keyword>
<dbReference type="GO" id="GO:0003676">
    <property type="term" value="F:nucleic acid binding"/>
    <property type="evidence" value="ECO:0007669"/>
    <property type="project" value="InterPro"/>
</dbReference>
<protein>
    <submittedName>
        <fullName evidence="4">Uncharacterized protein</fullName>
    </submittedName>
</protein>
<reference evidence="4 5" key="1">
    <citation type="journal article" date="2021" name="Nat. Commun.">
        <title>Incipient diploidization of the medicinal plant Perilla within 10,000 years.</title>
        <authorList>
            <person name="Zhang Y."/>
            <person name="Shen Q."/>
            <person name="Leng L."/>
            <person name="Zhang D."/>
            <person name="Chen S."/>
            <person name="Shi Y."/>
            <person name="Ning Z."/>
            <person name="Chen S."/>
        </authorList>
    </citation>
    <scope>NUCLEOTIDE SEQUENCE [LARGE SCALE GENOMIC DNA]</scope>
    <source>
        <strain evidence="5">cv. PC099</strain>
    </source>
</reference>
<keyword evidence="5" id="KW-1185">Reference proteome</keyword>
<dbReference type="EMBL" id="SDAM02029540">
    <property type="protein sequence ID" value="KAH6756747.1"/>
    <property type="molecule type" value="Genomic_DNA"/>
</dbReference>
<dbReference type="PANTHER" id="PTHR13068">
    <property type="entry name" value="CGI-12 PROTEIN-RELATED"/>
    <property type="match status" value="1"/>
</dbReference>
<sequence length="373" mass="41593">MISFVRKNPIFLFSNKNVKVCISTVALSTSSPSSNPTVFDILVHKHDFPREFASRVASELSRLKNPETADSMLSFLKSSGFSNAQLQRILRYNPRFLGYSLEDNIKPKIKAFQEEGFSSGDISKIISSNASILEISVKSNIIPSLSLLKGLLGSNNDVIKVVSSCPRLMTANLERNVVPNVEFLKSCGVAMDRVRIFLKVSHGACYQKPEVIRESAEKAKKMGINAASKAFIYAIPTIASMSNEAWEVKLQGFRDMGFSDSNILSMFRKSPSAFAGSSEKIKKIIEVLVATGKFDISTIADHPVVLTYSFEKRYKPRLRILGILQSRNLLENWPTLRMLSSSSDADFFERFVKPYLNEVGGDDMKPLSICFKL</sequence>
<keyword evidence="2" id="KW-0806">Transcription termination</keyword>
<organism evidence="4 5">
    <name type="scientific">Perilla frutescens var. hirtella</name>
    <name type="common">Perilla citriodora</name>
    <name type="synonym">Perilla setoyensis</name>
    <dbReference type="NCBI Taxonomy" id="608512"/>
    <lineage>
        <taxon>Eukaryota</taxon>
        <taxon>Viridiplantae</taxon>
        <taxon>Streptophyta</taxon>
        <taxon>Embryophyta</taxon>
        <taxon>Tracheophyta</taxon>
        <taxon>Spermatophyta</taxon>
        <taxon>Magnoliopsida</taxon>
        <taxon>eudicotyledons</taxon>
        <taxon>Gunneridae</taxon>
        <taxon>Pentapetalae</taxon>
        <taxon>asterids</taxon>
        <taxon>lamiids</taxon>
        <taxon>Lamiales</taxon>
        <taxon>Lamiaceae</taxon>
        <taxon>Nepetoideae</taxon>
        <taxon>Elsholtzieae</taxon>
        <taxon>Perilla</taxon>
    </lineage>
</organism>
<keyword evidence="2" id="KW-0804">Transcription</keyword>
<dbReference type="Pfam" id="PF02536">
    <property type="entry name" value="mTERF"/>
    <property type="match status" value="2"/>
</dbReference>
<evidence type="ECO:0000313" key="5">
    <source>
        <dbReference type="Proteomes" id="UP001190926"/>
    </source>
</evidence>
<evidence type="ECO:0000256" key="3">
    <source>
        <dbReference type="ARBA" id="ARBA00022946"/>
    </source>
</evidence>
<evidence type="ECO:0000313" key="4">
    <source>
        <dbReference type="EMBL" id="KAH6756747.1"/>
    </source>
</evidence>